<evidence type="ECO:0000259" key="7">
    <source>
        <dbReference type="Pfam" id="PF00482"/>
    </source>
</evidence>
<evidence type="ECO:0000256" key="4">
    <source>
        <dbReference type="ARBA" id="ARBA00022989"/>
    </source>
</evidence>
<name>W6K3B5_9MICO</name>
<dbReference type="OrthoDB" id="4868453at2"/>
<gene>
    <name evidence="8" type="ORF">BN11_2250002</name>
</gene>
<accession>W6K3B5</accession>
<proteinExistence type="predicted"/>
<feature type="transmembrane region" description="Helical" evidence="6">
    <location>
        <begin position="339"/>
        <end position="366"/>
    </location>
</feature>
<keyword evidence="2" id="KW-1003">Cell membrane</keyword>
<organism evidence="8 9">
    <name type="scientific">Nostocoides australiense Ben110</name>
    <dbReference type="NCBI Taxonomy" id="1193182"/>
    <lineage>
        <taxon>Bacteria</taxon>
        <taxon>Bacillati</taxon>
        <taxon>Actinomycetota</taxon>
        <taxon>Actinomycetes</taxon>
        <taxon>Micrococcales</taxon>
        <taxon>Intrasporangiaceae</taxon>
        <taxon>Nostocoides</taxon>
    </lineage>
</organism>
<dbReference type="InterPro" id="IPR018076">
    <property type="entry name" value="T2SS_GspF_dom"/>
</dbReference>
<evidence type="ECO:0000313" key="9">
    <source>
        <dbReference type="Proteomes" id="UP000035763"/>
    </source>
</evidence>
<dbReference type="STRING" id="1193182.BN11_2250002"/>
<evidence type="ECO:0000256" key="3">
    <source>
        <dbReference type="ARBA" id="ARBA00022692"/>
    </source>
</evidence>
<dbReference type="PANTHER" id="PTHR35007:SF4">
    <property type="entry name" value="CONSERVED TRANSMEMBRANE PROTEIN-RELATED"/>
    <property type="match status" value="1"/>
</dbReference>
<dbReference type="Proteomes" id="UP000035763">
    <property type="component" value="Unassembled WGS sequence"/>
</dbReference>
<dbReference type="PANTHER" id="PTHR35007">
    <property type="entry name" value="INTEGRAL MEMBRANE PROTEIN-RELATED"/>
    <property type="match status" value="1"/>
</dbReference>
<evidence type="ECO:0000256" key="5">
    <source>
        <dbReference type="ARBA" id="ARBA00023136"/>
    </source>
</evidence>
<feature type="domain" description="Type II secretion system protein GspF" evidence="7">
    <location>
        <begin position="242"/>
        <end position="356"/>
    </location>
</feature>
<feature type="domain" description="Type II secretion system protein GspF" evidence="7">
    <location>
        <begin position="44"/>
        <end position="169"/>
    </location>
</feature>
<dbReference type="GO" id="GO:0005886">
    <property type="term" value="C:plasma membrane"/>
    <property type="evidence" value="ECO:0007669"/>
    <property type="project" value="UniProtKB-SubCell"/>
</dbReference>
<dbReference type="EMBL" id="CAJA01000141">
    <property type="protein sequence ID" value="CCH73009.1"/>
    <property type="molecule type" value="Genomic_DNA"/>
</dbReference>
<keyword evidence="5 6" id="KW-0472">Membrane</keyword>
<protein>
    <recommendedName>
        <fullName evidence="7">Type II secretion system protein GspF domain-containing protein</fullName>
    </recommendedName>
</protein>
<feature type="transmembrane region" description="Helical" evidence="6">
    <location>
        <begin position="187"/>
        <end position="206"/>
    </location>
</feature>
<feature type="transmembrane region" description="Helical" evidence="6">
    <location>
        <begin position="148"/>
        <end position="175"/>
    </location>
</feature>
<keyword evidence="9" id="KW-1185">Reference proteome</keyword>
<reference evidence="8 9" key="1">
    <citation type="journal article" date="2013" name="ISME J.">
        <title>A metabolic model for members of the genus Tetrasphaera involved in enhanced biological phosphorus removal.</title>
        <authorList>
            <person name="Kristiansen R."/>
            <person name="Nguyen H.T.T."/>
            <person name="Saunders A.M."/>
            <person name="Nielsen J.L."/>
            <person name="Wimmer R."/>
            <person name="Le V.Q."/>
            <person name="McIlroy S.J."/>
            <person name="Petrovski S."/>
            <person name="Seviour R.J."/>
            <person name="Calteau A."/>
            <person name="Nielsen K.L."/>
            <person name="Nielsen P.H."/>
        </authorList>
    </citation>
    <scope>NUCLEOTIDE SEQUENCE [LARGE SCALE GENOMIC DNA]</scope>
    <source>
        <strain evidence="8 9">Ben110</strain>
    </source>
</reference>
<comment type="caution">
    <text evidence="8">The sequence shown here is derived from an EMBL/GenBank/DDBJ whole genome shotgun (WGS) entry which is preliminary data.</text>
</comment>
<sequence length="372" mass="39041">MGRILAALLLLLGGYAVWPRRRGMRRRREAATSDTRVDSLAAVLESVALCLQAGLTPVQAVDVAVQQRRDSAAEQDDAIGSVLAEVQRALHRGAPGGPAWARHSDQIPELRVVAGAWTLTEASGSALHPSVMWSVAQLREKRAAKERLSAVTAGTTSSMMLMLALPLAGVPIGLLVGVPPGELYGSFPAGVALVVGLSLAASGAVMSKRLLRKALQPKKISAEEGLPDATLDDVADAALMLQLALSSGAGIVESIEQVAVVSPHRIRTELRRVVAGYRWGLGHRTAWSYADVSWEPVSAALALSLEHGAAPAASVKAAGQRLAESEKSRLQAAAGRAETFLLIPLVVFFLPAFALTTVIPLVIALVPRGGLF</sequence>
<keyword evidence="4 6" id="KW-1133">Transmembrane helix</keyword>
<comment type="subcellular location">
    <subcellularLocation>
        <location evidence="1">Cell membrane</location>
        <topology evidence="1">Multi-pass membrane protein</topology>
    </subcellularLocation>
</comment>
<evidence type="ECO:0000313" key="8">
    <source>
        <dbReference type="EMBL" id="CCH73009.1"/>
    </source>
</evidence>
<evidence type="ECO:0000256" key="2">
    <source>
        <dbReference type="ARBA" id="ARBA00022475"/>
    </source>
</evidence>
<evidence type="ECO:0000256" key="1">
    <source>
        <dbReference type="ARBA" id="ARBA00004651"/>
    </source>
</evidence>
<evidence type="ECO:0000256" key="6">
    <source>
        <dbReference type="SAM" id="Phobius"/>
    </source>
</evidence>
<keyword evidence="3 6" id="KW-0812">Transmembrane</keyword>
<dbReference type="AlphaFoldDB" id="W6K3B5"/>
<dbReference type="RefSeq" id="WP_048698473.1">
    <property type="nucleotide sequence ID" value="NZ_HG764815.1"/>
</dbReference>
<dbReference type="Pfam" id="PF00482">
    <property type="entry name" value="T2SSF"/>
    <property type="match status" value="2"/>
</dbReference>